<comment type="caution">
    <text evidence="2">The sequence shown here is derived from an EMBL/GenBank/DDBJ whole genome shotgun (WGS) entry which is preliminary data.</text>
</comment>
<gene>
    <name evidence="2" type="ORF">NGF19_05190</name>
</gene>
<feature type="region of interest" description="Disordered" evidence="1">
    <location>
        <begin position="39"/>
        <end position="60"/>
    </location>
</feature>
<dbReference type="Proteomes" id="UP001523219">
    <property type="component" value="Unassembled WGS sequence"/>
</dbReference>
<dbReference type="RefSeq" id="WP_252422485.1">
    <property type="nucleotide sequence ID" value="NZ_JAMWMR010000003.1"/>
</dbReference>
<protein>
    <submittedName>
        <fullName evidence="2">Uncharacterized protein</fullName>
    </submittedName>
</protein>
<accession>A0ABT0Z9R7</accession>
<organism evidence="2 3">
    <name type="scientific">Streptomyces macrolidinus</name>
    <dbReference type="NCBI Taxonomy" id="2952607"/>
    <lineage>
        <taxon>Bacteria</taxon>
        <taxon>Bacillati</taxon>
        <taxon>Actinomycetota</taxon>
        <taxon>Actinomycetes</taxon>
        <taxon>Kitasatosporales</taxon>
        <taxon>Streptomycetaceae</taxon>
        <taxon>Streptomyces</taxon>
    </lineage>
</organism>
<sequence>MLITGGRLAYVDSGDARLISLAPEDWTGRVCALAGRELTEKEKESMPSGSRVDELCAHAR</sequence>
<evidence type="ECO:0000313" key="3">
    <source>
        <dbReference type="Proteomes" id="UP001523219"/>
    </source>
</evidence>
<reference evidence="2 3" key="1">
    <citation type="submission" date="2022-05" db="EMBL/GenBank/DDBJ databases">
        <title>Streptomyces sp. nov. RY43-2 isolated from soil of a peat swamp forest.</title>
        <authorList>
            <person name="Kanchanasin P."/>
            <person name="Tanasupawat S."/>
            <person name="Phongsopitanun W."/>
        </authorList>
    </citation>
    <scope>NUCLEOTIDE SEQUENCE [LARGE SCALE GENOMIC DNA]</scope>
    <source>
        <strain evidence="2 3">RY43-2</strain>
    </source>
</reference>
<proteinExistence type="predicted"/>
<keyword evidence="3" id="KW-1185">Reference proteome</keyword>
<evidence type="ECO:0000256" key="1">
    <source>
        <dbReference type="SAM" id="MobiDB-lite"/>
    </source>
</evidence>
<dbReference type="EMBL" id="JAMWMR010000003">
    <property type="protein sequence ID" value="MCN9240192.1"/>
    <property type="molecule type" value="Genomic_DNA"/>
</dbReference>
<name>A0ABT0Z9R7_9ACTN</name>
<evidence type="ECO:0000313" key="2">
    <source>
        <dbReference type="EMBL" id="MCN9240192.1"/>
    </source>
</evidence>